<dbReference type="EMBL" id="MSIF01000033">
    <property type="protein sequence ID" value="OLF05112.1"/>
    <property type="molecule type" value="Genomic_DNA"/>
</dbReference>
<protein>
    <recommendedName>
        <fullName evidence="1">DUF397 domain-containing protein</fullName>
    </recommendedName>
</protein>
<dbReference type="OrthoDB" id="3430276at2"/>
<dbReference type="Proteomes" id="UP000185696">
    <property type="component" value="Unassembled WGS sequence"/>
</dbReference>
<dbReference type="Pfam" id="PF04149">
    <property type="entry name" value="DUF397"/>
    <property type="match status" value="1"/>
</dbReference>
<gene>
    <name evidence="2" type="ORF">BLA60_37675</name>
</gene>
<organism evidence="2 3">
    <name type="scientific">Actinophytocola xinjiangensis</name>
    <dbReference type="NCBI Taxonomy" id="485602"/>
    <lineage>
        <taxon>Bacteria</taxon>
        <taxon>Bacillati</taxon>
        <taxon>Actinomycetota</taxon>
        <taxon>Actinomycetes</taxon>
        <taxon>Pseudonocardiales</taxon>
        <taxon>Pseudonocardiaceae</taxon>
    </lineage>
</organism>
<evidence type="ECO:0000313" key="3">
    <source>
        <dbReference type="Proteomes" id="UP000185696"/>
    </source>
</evidence>
<dbReference type="AlphaFoldDB" id="A0A7Z0WGX8"/>
<evidence type="ECO:0000313" key="2">
    <source>
        <dbReference type="EMBL" id="OLF05112.1"/>
    </source>
</evidence>
<evidence type="ECO:0000259" key="1">
    <source>
        <dbReference type="Pfam" id="PF04149"/>
    </source>
</evidence>
<reference evidence="2 3" key="1">
    <citation type="submission" date="2016-12" db="EMBL/GenBank/DDBJ databases">
        <title>The draft genome sequence of Actinophytocola xinjiangensis.</title>
        <authorList>
            <person name="Wang W."/>
            <person name="Yuan L."/>
        </authorList>
    </citation>
    <scope>NUCLEOTIDE SEQUENCE [LARGE SCALE GENOMIC DNA]</scope>
    <source>
        <strain evidence="2 3">CGMCC 4.4663</strain>
    </source>
</reference>
<keyword evidence="3" id="KW-1185">Reference proteome</keyword>
<feature type="domain" description="DUF397" evidence="1">
    <location>
        <begin position="9"/>
        <end position="58"/>
    </location>
</feature>
<name>A0A7Z0WGX8_9PSEU</name>
<sequence>METRILGTGWRKSSLSGGENCVELACGAGWVMARDSKNEGRSLSLSPTAFAAFRSAAKVGKLDR</sequence>
<proteinExistence type="predicted"/>
<comment type="caution">
    <text evidence="2">The sequence shown here is derived from an EMBL/GenBank/DDBJ whole genome shotgun (WGS) entry which is preliminary data.</text>
</comment>
<dbReference type="InterPro" id="IPR007278">
    <property type="entry name" value="DUF397"/>
</dbReference>
<accession>A0A7Z0WGX8</accession>
<dbReference type="RefSeq" id="WP_075137869.1">
    <property type="nucleotide sequence ID" value="NZ_MSIF01000033.1"/>
</dbReference>